<gene>
    <name evidence="2" type="ORF">ABVV53_04215</name>
</gene>
<reference evidence="2 3" key="1">
    <citation type="submission" date="2024-07" db="EMBL/GenBank/DDBJ databases">
        <title>Novosphingobium kalidii RD2P27.</title>
        <authorList>
            <person name="Sun J.-Q."/>
        </authorList>
    </citation>
    <scope>NUCLEOTIDE SEQUENCE [LARGE SCALE GENOMIC DNA]</scope>
    <source>
        <strain evidence="2 3">RD2P27</strain>
    </source>
</reference>
<protein>
    <submittedName>
        <fullName evidence="2">VOC family protein</fullName>
    </submittedName>
</protein>
<dbReference type="InterPro" id="IPR037523">
    <property type="entry name" value="VOC_core"/>
</dbReference>
<dbReference type="Gene3D" id="3.10.180.10">
    <property type="entry name" value="2,3-Dihydroxybiphenyl 1,2-Dioxygenase, domain 1"/>
    <property type="match status" value="1"/>
</dbReference>
<name>A0ABV2CYY6_9SPHN</name>
<organism evidence="2 3">
    <name type="scientific">Novosphingobium kalidii</name>
    <dbReference type="NCBI Taxonomy" id="3230299"/>
    <lineage>
        <taxon>Bacteria</taxon>
        <taxon>Pseudomonadati</taxon>
        <taxon>Pseudomonadota</taxon>
        <taxon>Alphaproteobacteria</taxon>
        <taxon>Sphingomonadales</taxon>
        <taxon>Sphingomonadaceae</taxon>
        <taxon>Novosphingobium</taxon>
    </lineage>
</organism>
<dbReference type="PANTHER" id="PTHR35006">
    <property type="entry name" value="GLYOXALASE FAMILY PROTEIN (AFU_ORTHOLOGUE AFUA_5G14830)"/>
    <property type="match status" value="1"/>
</dbReference>
<dbReference type="SUPFAM" id="SSF54593">
    <property type="entry name" value="Glyoxalase/Bleomycin resistance protein/Dihydroxybiphenyl dioxygenase"/>
    <property type="match status" value="1"/>
</dbReference>
<accession>A0ABV2CYY6</accession>
<feature type="domain" description="VOC" evidence="1">
    <location>
        <begin position="1"/>
        <end position="124"/>
    </location>
</feature>
<keyword evidence="3" id="KW-1185">Reference proteome</keyword>
<comment type="caution">
    <text evidence="2">The sequence shown here is derived from an EMBL/GenBank/DDBJ whole genome shotgun (WGS) entry which is preliminary data.</text>
</comment>
<dbReference type="CDD" id="cd07262">
    <property type="entry name" value="VOC_like"/>
    <property type="match status" value="1"/>
</dbReference>
<dbReference type="PROSITE" id="PS51819">
    <property type="entry name" value="VOC"/>
    <property type="match status" value="1"/>
</dbReference>
<proteinExistence type="predicted"/>
<dbReference type="Pfam" id="PF00903">
    <property type="entry name" value="Glyoxalase"/>
    <property type="match status" value="1"/>
</dbReference>
<evidence type="ECO:0000313" key="2">
    <source>
        <dbReference type="EMBL" id="MET1754665.1"/>
    </source>
</evidence>
<dbReference type="InterPro" id="IPR004360">
    <property type="entry name" value="Glyas_Fos-R_dOase_dom"/>
</dbReference>
<sequence length="128" mass="13491">MIGYVLVGSSDLPKALDFYDKLLPTIGAGKVFDHPSGGRVYGVAADKPMFGVVAPANGEAASFGNGTMISFLCDTHEQVQSLYDKALELGGSSEGAPGWRGPEDGFYGCYFRDLDGNKLCAYRTGPVA</sequence>
<dbReference type="Proteomes" id="UP001548713">
    <property type="component" value="Unassembled WGS sequence"/>
</dbReference>
<dbReference type="RefSeq" id="WP_353983134.1">
    <property type="nucleotide sequence ID" value="NZ_JBEWLY010000008.1"/>
</dbReference>
<evidence type="ECO:0000259" key="1">
    <source>
        <dbReference type="PROSITE" id="PS51819"/>
    </source>
</evidence>
<dbReference type="PANTHER" id="PTHR35006:SF1">
    <property type="entry name" value="BLL2941 PROTEIN"/>
    <property type="match status" value="1"/>
</dbReference>
<dbReference type="InterPro" id="IPR029068">
    <property type="entry name" value="Glyas_Bleomycin-R_OHBP_Dase"/>
</dbReference>
<dbReference type="EMBL" id="JBEWLY010000008">
    <property type="protein sequence ID" value="MET1754665.1"/>
    <property type="molecule type" value="Genomic_DNA"/>
</dbReference>
<evidence type="ECO:0000313" key="3">
    <source>
        <dbReference type="Proteomes" id="UP001548713"/>
    </source>
</evidence>